<proteinExistence type="inferred from homology"/>
<dbReference type="GO" id="GO:0048487">
    <property type="term" value="F:beta-tubulin binding"/>
    <property type="evidence" value="ECO:0007669"/>
    <property type="project" value="TreeGrafter"/>
</dbReference>
<dbReference type="InterPro" id="IPR022110">
    <property type="entry name" value="CASC1_C"/>
</dbReference>
<evidence type="ECO:0000259" key="4">
    <source>
        <dbReference type="Pfam" id="PF15927"/>
    </source>
</evidence>
<comment type="caution">
    <text evidence="5">The sequence shown here is derived from an EMBL/GenBank/DDBJ whole genome shotgun (WGS) entry which is preliminary data.</text>
</comment>
<name>A0A9J6BVX4_POLVA</name>
<gene>
    <name evidence="5" type="ORF">PVAND_003471</name>
</gene>
<feature type="compositionally biased region" description="Basic residues" evidence="2">
    <location>
        <begin position="1"/>
        <end position="12"/>
    </location>
</feature>
<reference evidence="5" key="1">
    <citation type="submission" date="2021-03" db="EMBL/GenBank/DDBJ databases">
        <title>Chromosome level genome of the anhydrobiotic midge Polypedilum vanderplanki.</title>
        <authorList>
            <person name="Yoshida Y."/>
            <person name="Kikawada T."/>
            <person name="Gusev O."/>
        </authorList>
    </citation>
    <scope>NUCLEOTIDE SEQUENCE</scope>
    <source>
        <strain evidence="5">NIAS01</strain>
        <tissue evidence="5">Whole body or cell culture</tissue>
    </source>
</reference>
<accession>A0A9J6BVX4</accession>
<dbReference type="Pfam" id="PF15927">
    <property type="entry name" value="Casc1_N"/>
    <property type="match status" value="1"/>
</dbReference>
<feature type="region of interest" description="Disordered" evidence="2">
    <location>
        <begin position="754"/>
        <end position="776"/>
    </location>
</feature>
<feature type="compositionally biased region" description="Basic and acidic residues" evidence="2">
    <location>
        <begin position="13"/>
        <end position="60"/>
    </location>
</feature>
<feature type="domain" description="CASC1 C-terminal" evidence="3">
    <location>
        <begin position="802"/>
        <end position="1003"/>
    </location>
</feature>
<dbReference type="InterPro" id="IPR023247">
    <property type="entry name" value="IC97/Dnai7-like"/>
</dbReference>
<evidence type="ECO:0000313" key="5">
    <source>
        <dbReference type="EMBL" id="KAG5673422.1"/>
    </source>
</evidence>
<dbReference type="InterPro" id="IPR031826">
    <property type="entry name" value="IC97/Casc1_N"/>
</dbReference>
<protein>
    <submittedName>
        <fullName evidence="5">Dynein intermediate chain CFAP94</fullName>
    </submittedName>
</protein>
<comment type="similarity">
    <text evidence="1">Belongs to the DNAI7 family.</text>
</comment>
<dbReference type="AlphaFoldDB" id="A0A9J6BVX4"/>
<evidence type="ECO:0000256" key="1">
    <source>
        <dbReference type="ARBA" id="ARBA00024332"/>
    </source>
</evidence>
<evidence type="ECO:0000259" key="3">
    <source>
        <dbReference type="Pfam" id="PF12366"/>
    </source>
</evidence>
<sequence>MGKSKKLSKKEKAKLEAEQAETLRVEQEKERLKKLEEDRERKMRERRDAKKKQEQEAVENKLRRIQLRESSHALKRSKQEIKRFLEMEKLEAEWVSYMRCNGLPNANDPSDLRKYIHMWKEDFKNVNKREINWLLKVNEQSILTQDQSVSDFSRANLKKLQPDVGEMYAKRAAEVLGILDEMDAVIRDQYSLSPSKLDDLLDLKLEIRSTLATFIDEFTFKILSNIERNMNLSGLNQATYKFESSVFKMELYTLRDIPLPAPASLKEKLKEDKTNIDFEMIKMTLLLPSTIKCTNSAIRGLWVNYDHMTDYCYSTQFKYDNIDKKKMTLRKTTKREWKKRKELLKKALYQIFHEKADDNIDHDKPRTIDVDKIYTEYEDELNAIERRRMGPESLNLGEFEVNLRRYKIVGGVFQIEYLEQPLQDVKTDEGALLRTLIHPVKLKKKDFHYPYRAPEPPKPGQKRTPEEIEHEIKTMEENMEKMVLVNIDLPQDSVSWFEPPIVCRFETQQEFLEMKRYDDEELRKKRREDDDFDEIEEDVQVVTANKPNSAVKKSSKERDIKVVEDFNLLDIPKNVNLKPLFEDFVIPIIPDGYEIKYKAKKNSAYQNLQRKSCYTDRIYSIDDIVYQTCQPRSLFPSCKAKKILKIVKQRARTHELLFSSSSGHEPSSDEEYDESMVSLDSSDHHHSSAQLQKVSIYMFSKFMRDLEDLIDMAMPSLEKKLAEMSSNLSMNVKKTKEKPIDRKDSGISLTKTTAKGVVEDHSDDSEESVTDDEDDEENVEIAHHSLIDNIVKEANIKRCTGRWSTRDVHEVKFNEDKLTIQFRTGRLGLFALACNRYSNFPFQSWDLKPDFKTPNTVNFILTAAQLVLDVSVTDKGIVLNTIQGSNNPAVLTSIIGTTLKLDELIKLMRNTACDVFASDSFDAFCYIDGCCEKNYVMEMHIYTCMAYFISSHNFAWSRWNFQAGSRTAIIQMRELIEHRKLPSHSTVHITPFKTCLIDCTEVSPNYISTPLNQDYFADLYQMIAANIQPVSKQRMENMNPLLQQNVLELLKSIRPLSFC</sequence>
<feature type="region of interest" description="Disordered" evidence="2">
    <location>
        <begin position="1"/>
        <end position="60"/>
    </location>
</feature>
<dbReference type="PANTHER" id="PTHR20929">
    <property type="entry name" value="LUNG ADENOMA SUSCEPTIBILITY 1-RELATED"/>
    <property type="match status" value="1"/>
</dbReference>
<dbReference type="GO" id="GO:0008017">
    <property type="term" value="F:microtubule binding"/>
    <property type="evidence" value="ECO:0007669"/>
    <property type="project" value="TreeGrafter"/>
</dbReference>
<dbReference type="Proteomes" id="UP001107558">
    <property type="component" value="Chromosome 3"/>
</dbReference>
<dbReference type="PANTHER" id="PTHR20929:SF11">
    <property type="entry name" value="DYNEIN AXONEMAL INTERMEDIATE CHAIN 7"/>
    <property type="match status" value="1"/>
</dbReference>
<evidence type="ECO:0000256" key="2">
    <source>
        <dbReference type="SAM" id="MobiDB-lite"/>
    </source>
</evidence>
<feature type="compositionally biased region" description="Acidic residues" evidence="2">
    <location>
        <begin position="761"/>
        <end position="776"/>
    </location>
</feature>
<evidence type="ECO:0000313" key="6">
    <source>
        <dbReference type="Proteomes" id="UP001107558"/>
    </source>
</evidence>
<feature type="region of interest" description="Disordered" evidence="2">
    <location>
        <begin position="657"/>
        <end position="684"/>
    </location>
</feature>
<dbReference type="EMBL" id="JADBJN010000003">
    <property type="protein sequence ID" value="KAG5673422.1"/>
    <property type="molecule type" value="Genomic_DNA"/>
</dbReference>
<dbReference type="Pfam" id="PF12366">
    <property type="entry name" value="Casc1_C"/>
    <property type="match status" value="1"/>
</dbReference>
<feature type="domain" description="IC97/Casc1 N-terminal" evidence="4">
    <location>
        <begin position="26"/>
        <end position="244"/>
    </location>
</feature>
<organism evidence="5 6">
    <name type="scientific">Polypedilum vanderplanki</name>
    <name type="common">Sleeping chironomid midge</name>
    <dbReference type="NCBI Taxonomy" id="319348"/>
    <lineage>
        <taxon>Eukaryota</taxon>
        <taxon>Metazoa</taxon>
        <taxon>Ecdysozoa</taxon>
        <taxon>Arthropoda</taxon>
        <taxon>Hexapoda</taxon>
        <taxon>Insecta</taxon>
        <taxon>Pterygota</taxon>
        <taxon>Neoptera</taxon>
        <taxon>Endopterygota</taxon>
        <taxon>Diptera</taxon>
        <taxon>Nematocera</taxon>
        <taxon>Chironomoidea</taxon>
        <taxon>Chironomidae</taxon>
        <taxon>Chironominae</taxon>
        <taxon>Polypedilum</taxon>
        <taxon>Polypedilum</taxon>
    </lineage>
</organism>
<keyword evidence="6" id="KW-1185">Reference proteome</keyword>
<dbReference type="OrthoDB" id="297923at2759"/>